<keyword evidence="1" id="KW-0479">Metal-binding</keyword>
<proteinExistence type="predicted"/>
<dbReference type="GO" id="GO:0008270">
    <property type="term" value="F:zinc ion binding"/>
    <property type="evidence" value="ECO:0007669"/>
    <property type="project" value="UniProtKB-KW"/>
</dbReference>
<feature type="region of interest" description="Disordered" evidence="5">
    <location>
        <begin position="429"/>
        <end position="459"/>
    </location>
</feature>
<name>A0A6G0WHC0_9STRA</name>
<dbReference type="AlphaFoldDB" id="A0A6G0WHC0"/>
<feature type="compositionally biased region" description="Low complexity" evidence="5">
    <location>
        <begin position="139"/>
        <end position="150"/>
    </location>
</feature>
<protein>
    <recommendedName>
        <fullName evidence="6">FYVE-type domain-containing protein</fullName>
    </recommendedName>
</protein>
<dbReference type="SMART" id="SM00065">
    <property type="entry name" value="GAF"/>
    <property type="match status" value="1"/>
</dbReference>
<dbReference type="SMART" id="SM00064">
    <property type="entry name" value="FYVE"/>
    <property type="match status" value="2"/>
</dbReference>
<dbReference type="InterPro" id="IPR003018">
    <property type="entry name" value="GAF"/>
</dbReference>
<dbReference type="InterPro" id="IPR011011">
    <property type="entry name" value="Znf_FYVE_PHD"/>
</dbReference>
<feature type="domain" description="FYVE-type" evidence="6">
    <location>
        <begin position="33"/>
        <end position="92"/>
    </location>
</feature>
<evidence type="ECO:0000256" key="2">
    <source>
        <dbReference type="ARBA" id="ARBA00022771"/>
    </source>
</evidence>
<evidence type="ECO:0000256" key="5">
    <source>
        <dbReference type="SAM" id="MobiDB-lite"/>
    </source>
</evidence>
<dbReference type="SUPFAM" id="SSF57903">
    <property type="entry name" value="FYVE/PHD zinc finger"/>
    <property type="match status" value="2"/>
</dbReference>
<keyword evidence="8" id="KW-1185">Reference proteome</keyword>
<dbReference type="Gene3D" id="3.30.40.10">
    <property type="entry name" value="Zinc/RING finger domain, C3HC4 (zinc finger)"/>
    <property type="match status" value="2"/>
</dbReference>
<reference evidence="7 8" key="1">
    <citation type="submission" date="2019-07" db="EMBL/GenBank/DDBJ databases">
        <title>Genomics analysis of Aphanomyces spp. identifies a new class of oomycete effector associated with host adaptation.</title>
        <authorList>
            <person name="Gaulin E."/>
        </authorList>
    </citation>
    <scope>NUCLEOTIDE SEQUENCE [LARGE SCALE GENOMIC DNA]</scope>
    <source>
        <strain evidence="7 8">ATCC 201684</strain>
    </source>
</reference>
<dbReference type="PROSITE" id="PS50178">
    <property type="entry name" value="ZF_FYVE"/>
    <property type="match status" value="2"/>
</dbReference>
<dbReference type="InterPro" id="IPR013083">
    <property type="entry name" value="Znf_RING/FYVE/PHD"/>
</dbReference>
<keyword evidence="2 4" id="KW-0863">Zinc-finger</keyword>
<feature type="compositionally biased region" description="Low complexity" evidence="5">
    <location>
        <begin position="429"/>
        <end position="444"/>
    </location>
</feature>
<feature type="domain" description="FYVE-type" evidence="6">
    <location>
        <begin position="371"/>
        <end position="429"/>
    </location>
</feature>
<gene>
    <name evidence="7" type="ORF">Ae201684_015209</name>
</gene>
<dbReference type="VEuPathDB" id="FungiDB:AeMF1_020957"/>
<feature type="region of interest" description="Disordered" evidence="5">
    <location>
        <begin position="119"/>
        <end position="150"/>
    </location>
</feature>
<evidence type="ECO:0000313" key="7">
    <source>
        <dbReference type="EMBL" id="KAF0726585.1"/>
    </source>
</evidence>
<evidence type="ECO:0000256" key="1">
    <source>
        <dbReference type="ARBA" id="ARBA00022723"/>
    </source>
</evidence>
<dbReference type="InterPro" id="IPR017455">
    <property type="entry name" value="Znf_FYVE-rel"/>
</dbReference>
<dbReference type="Gene3D" id="3.30.450.40">
    <property type="match status" value="1"/>
</dbReference>
<dbReference type="CDD" id="cd00065">
    <property type="entry name" value="FYVE_like_SF"/>
    <property type="match status" value="1"/>
</dbReference>
<dbReference type="PANTHER" id="PTHR43102">
    <property type="entry name" value="SLR1143 PROTEIN"/>
    <property type="match status" value="1"/>
</dbReference>
<dbReference type="InterPro" id="IPR000306">
    <property type="entry name" value="Znf_FYVE"/>
</dbReference>
<dbReference type="Proteomes" id="UP000481153">
    <property type="component" value="Unassembled WGS sequence"/>
</dbReference>
<evidence type="ECO:0000256" key="3">
    <source>
        <dbReference type="ARBA" id="ARBA00022833"/>
    </source>
</evidence>
<comment type="caution">
    <text evidence="7">The sequence shown here is derived from an EMBL/GenBank/DDBJ whole genome shotgun (WGS) entry which is preliminary data.</text>
</comment>
<accession>A0A6G0WHC0</accession>
<dbReference type="Pfam" id="PF01363">
    <property type="entry name" value="FYVE"/>
    <property type="match status" value="2"/>
</dbReference>
<dbReference type="EMBL" id="VJMJ01000213">
    <property type="protein sequence ID" value="KAF0726585.1"/>
    <property type="molecule type" value="Genomic_DNA"/>
</dbReference>
<dbReference type="SUPFAM" id="SSF55781">
    <property type="entry name" value="GAF domain-like"/>
    <property type="match status" value="1"/>
</dbReference>
<dbReference type="Pfam" id="PF01590">
    <property type="entry name" value="GAF"/>
    <property type="match status" value="1"/>
</dbReference>
<dbReference type="PANTHER" id="PTHR43102:SF2">
    <property type="entry name" value="GAF DOMAIN-CONTAINING PROTEIN"/>
    <property type="match status" value="1"/>
</dbReference>
<keyword evidence="3" id="KW-0862">Zinc</keyword>
<evidence type="ECO:0000256" key="4">
    <source>
        <dbReference type="PROSITE-ProRule" id="PRU00091"/>
    </source>
</evidence>
<evidence type="ECO:0000313" key="8">
    <source>
        <dbReference type="Proteomes" id="UP000481153"/>
    </source>
</evidence>
<dbReference type="InterPro" id="IPR029016">
    <property type="entry name" value="GAF-like_dom_sf"/>
</dbReference>
<organism evidence="7 8">
    <name type="scientific">Aphanomyces euteiches</name>
    <dbReference type="NCBI Taxonomy" id="100861"/>
    <lineage>
        <taxon>Eukaryota</taxon>
        <taxon>Sar</taxon>
        <taxon>Stramenopiles</taxon>
        <taxon>Oomycota</taxon>
        <taxon>Saprolegniomycetes</taxon>
        <taxon>Saprolegniales</taxon>
        <taxon>Verrucalvaceae</taxon>
        <taxon>Aphanomyces</taxon>
    </lineage>
</organism>
<evidence type="ECO:0000259" key="6">
    <source>
        <dbReference type="PROSITE" id="PS50178"/>
    </source>
</evidence>
<sequence>MEDYDLMRGPADSARERILEQHQLLPADRYMPLKSAAACLLCTKSFGMLRRPYNCGLCGRVTCKKCSHLYIADVAAKIHDFQVCLSCDIELDKAHKARANATTFAATNFTTAAVAGTPKPSSALVSRRGTPAVPFTSQPSLTSSESPATSSKIVDASTPYHYALDFYWNHEWPKPPHITNDLERVRALHRCNVEANPHHDVMAATATFACQVLNAPIGAVSFIDEKMQTFVASQGLAQESIPRAISICAHTIALRQCMVVLDMQNDIRFQNNPLVKGAGLAFYAGAPIFSPRGKHVVGTVFVMDTTPRSSTDIHNLQLLAEVITEKLVQDSSAENSRASILSTSTATTTMHPTDRVLSSAELIDPSKWMPDSSRSTCRVCTQKFSLLLRKKHCRLCGGIVCKKCAASLSLRDSHDVRVPVCLACLHGKTPQNPQSGSQNSNTSGNERRRTSSGPALTTDIIEDEELQKDDEYIPTLEPNKSFDLDMYSHATFTRENLLDDARAAVAVVPLDAPVHDYTKVEVENLLLRLLSQSNDIQDQLDSQARAMSCRLKV</sequence>